<evidence type="ECO:0000313" key="1">
    <source>
        <dbReference type="EMBL" id="EEZ30229.1"/>
    </source>
</evidence>
<proteinExistence type="predicted"/>
<reference evidence="1" key="1">
    <citation type="submission" date="2009-01" db="EMBL/GenBank/DDBJ databases">
        <title>The Genome Sequence of Brucella pinnipedialis M292/94/1.</title>
        <authorList>
            <consortium name="The Broad Institute Genome Sequencing Platform"/>
            <person name="Ward D."/>
            <person name="Young S.K."/>
            <person name="Kodira C.D."/>
            <person name="Zeng Q."/>
            <person name="Koehrsen M."/>
            <person name="Alvarado L."/>
            <person name="Berlin A."/>
            <person name="Borenstein D."/>
            <person name="Chen Z."/>
            <person name="Engels R."/>
            <person name="Freedman E."/>
            <person name="Gellesch M."/>
            <person name="Goldberg J."/>
            <person name="Griggs A."/>
            <person name="Gujja S."/>
            <person name="Heiman D."/>
            <person name="Hepburn T."/>
            <person name="Howarth C."/>
            <person name="Jen D."/>
            <person name="Larson L."/>
            <person name="Lewis B."/>
            <person name="Mehta T."/>
            <person name="Park D."/>
            <person name="Pearson M."/>
            <person name="Roberts A."/>
            <person name="Saif S."/>
            <person name="Shea T."/>
            <person name="Shenoy N."/>
            <person name="Sisk P."/>
            <person name="Stolte C."/>
            <person name="Sykes S."/>
            <person name="Walk T."/>
            <person name="White J."/>
            <person name="Yandava C."/>
            <person name="Whatmore A.M."/>
            <person name="Perrett L.L."/>
            <person name="O'Callaghan D."/>
            <person name="Nusbaum C."/>
            <person name="Galagan J."/>
            <person name="Birren B."/>
        </authorList>
    </citation>
    <scope>NUCLEOTIDE SEQUENCE [LARGE SCALE GENOMIC DNA]</scope>
    <source>
        <strain evidence="1">M292/94/1</strain>
    </source>
</reference>
<name>A0A0E1X1V4_9HYPH</name>
<sequence length="49" mass="5789">MSRLWKKLCWIVMSRPKAGLCINQSGPFAACHLFPDQGKLHDWHWEAYM</sequence>
<accession>A0A0E1X1V4</accession>
<dbReference type="EMBL" id="EQ999546">
    <property type="protein sequence ID" value="EEZ30229.1"/>
    <property type="molecule type" value="Genomic_DNA"/>
</dbReference>
<organism evidence="1">
    <name type="scientific">Brucella pinnipedialis M292/94/1</name>
    <dbReference type="NCBI Taxonomy" id="520462"/>
    <lineage>
        <taxon>Bacteria</taxon>
        <taxon>Pseudomonadati</taxon>
        <taxon>Pseudomonadota</taxon>
        <taxon>Alphaproteobacteria</taxon>
        <taxon>Hyphomicrobiales</taxon>
        <taxon>Brucellaceae</taxon>
        <taxon>Brucella/Ochrobactrum group</taxon>
        <taxon>Brucella</taxon>
    </lineage>
</organism>
<dbReference type="Proteomes" id="UP000004659">
    <property type="component" value="Unassembled WGS sequence"/>
</dbReference>
<gene>
    <name evidence="1" type="ORF">BALG_00348</name>
</gene>
<protein>
    <submittedName>
        <fullName evidence="1">Uncharacterized protein</fullName>
    </submittedName>
</protein>
<dbReference type="AlphaFoldDB" id="A0A0E1X1V4"/>
<dbReference type="HOGENOM" id="CLU_215721_0_0_5"/>